<dbReference type="Proteomes" id="UP001497602">
    <property type="component" value="Unassembled WGS sequence"/>
</dbReference>
<protein>
    <submittedName>
        <fullName evidence="1">Uncharacterized protein</fullName>
    </submittedName>
</protein>
<evidence type="ECO:0000313" key="1">
    <source>
        <dbReference type="EMBL" id="CAL2106686.1"/>
    </source>
</evidence>
<reference evidence="1 2" key="1">
    <citation type="submission" date="2024-05" db="EMBL/GenBank/DDBJ databases">
        <authorList>
            <person name="Duchaud E."/>
        </authorList>
    </citation>
    <scope>NUCLEOTIDE SEQUENCE [LARGE SCALE GENOMIC DNA]</scope>
    <source>
        <strain evidence="1">Ena-SAMPLE-TAB-13-05-2024-13:56:06:370-140305</strain>
    </source>
</reference>
<sequence length="63" mass="7379">MQAKMKDGSWNEVQDFNEVDLKNLLGNPKVEKVEVFNATPEELKKRKKKFKTSRGFKKAPRIK</sequence>
<evidence type="ECO:0000313" key="2">
    <source>
        <dbReference type="Proteomes" id="UP001497602"/>
    </source>
</evidence>
<proteinExistence type="predicted"/>
<dbReference type="EMBL" id="CAXJRC010000019">
    <property type="protein sequence ID" value="CAL2106686.1"/>
    <property type="molecule type" value="Genomic_DNA"/>
</dbReference>
<organism evidence="1 2">
    <name type="scientific">Tenacibaculum vairaonense</name>
    <dbReference type="NCBI Taxonomy" id="3137860"/>
    <lineage>
        <taxon>Bacteria</taxon>
        <taxon>Pseudomonadati</taxon>
        <taxon>Bacteroidota</taxon>
        <taxon>Flavobacteriia</taxon>
        <taxon>Flavobacteriales</taxon>
        <taxon>Flavobacteriaceae</taxon>
        <taxon>Tenacibaculum</taxon>
    </lineage>
</organism>
<name>A0ABP1FCU5_9FLAO</name>
<gene>
    <name evidence="1" type="ORF">T190115A13A_270043</name>
</gene>
<keyword evidence="2" id="KW-1185">Reference proteome</keyword>
<accession>A0ABP1FCU5</accession>
<comment type="caution">
    <text evidence="1">The sequence shown here is derived from an EMBL/GenBank/DDBJ whole genome shotgun (WGS) entry which is preliminary data.</text>
</comment>
<dbReference type="RefSeq" id="WP_348738432.1">
    <property type="nucleotide sequence ID" value="NZ_CAXJRC010000019.1"/>
</dbReference>